<accession>A0AC60PMY8</accession>
<organism evidence="1 2">
    <name type="scientific">Ixodes persulcatus</name>
    <name type="common">Taiga tick</name>
    <dbReference type="NCBI Taxonomy" id="34615"/>
    <lineage>
        <taxon>Eukaryota</taxon>
        <taxon>Metazoa</taxon>
        <taxon>Ecdysozoa</taxon>
        <taxon>Arthropoda</taxon>
        <taxon>Chelicerata</taxon>
        <taxon>Arachnida</taxon>
        <taxon>Acari</taxon>
        <taxon>Parasitiformes</taxon>
        <taxon>Ixodida</taxon>
        <taxon>Ixodoidea</taxon>
        <taxon>Ixodidae</taxon>
        <taxon>Ixodinae</taxon>
        <taxon>Ixodes</taxon>
    </lineage>
</organism>
<evidence type="ECO:0000313" key="2">
    <source>
        <dbReference type="Proteomes" id="UP000805193"/>
    </source>
</evidence>
<keyword evidence="2" id="KW-1185">Reference proteome</keyword>
<name>A0AC60PMY8_IXOPE</name>
<protein>
    <submittedName>
        <fullName evidence="1">Uncharacterized protein</fullName>
    </submittedName>
</protein>
<evidence type="ECO:0000313" key="1">
    <source>
        <dbReference type="EMBL" id="KAG0422274.1"/>
    </source>
</evidence>
<dbReference type="Proteomes" id="UP000805193">
    <property type="component" value="Unassembled WGS sequence"/>
</dbReference>
<reference evidence="1 2" key="1">
    <citation type="journal article" date="2020" name="Cell">
        <title>Large-Scale Comparative Analyses of Tick Genomes Elucidate Their Genetic Diversity and Vector Capacities.</title>
        <authorList>
            <consortium name="Tick Genome and Microbiome Consortium (TIGMIC)"/>
            <person name="Jia N."/>
            <person name="Wang J."/>
            <person name="Shi W."/>
            <person name="Du L."/>
            <person name="Sun Y."/>
            <person name="Zhan W."/>
            <person name="Jiang J.F."/>
            <person name="Wang Q."/>
            <person name="Zhang B."/>
            <person name="Ji P."/>
            <person name="Bell-Sakyi L."/>
            <person name="Cui X.M."/>
            <person name="Yuan T.T."/>
            <person name="Jiang B.G."/>
            <person name="Yang W.F."/>
            <person name="Lam T.T."/>
            <person name="Chang Q.C."/>
            <person name="Ding S.J."/>
            <person name="Wang X.J."/>
            <person name="Zhu J.G."/>
            <person name="Ruan X.D."/>
            <person name="Zhao L."/>
            <person name="Wei J.T."/>
            <person name="Ye R.Z."/>
            <person name="Que T.C."/>
            <person name="Du C.H."/>
            <person name="Zhou Y.H."/>
            <person name="Cheng J.X."/>
            <person name="Dai P.F."/>
            <person name="Guo W.B."/>
            <person name="Han X.H."/>
            <person name="Huang E.J."/>
            <person name="Li L.F."/>
            <person name="Wei W."/>
            <person name="Gao Y.C."/>
            <person name="Liu J.Z."/>
            <person name="Shao H.Z."/>
            <person name="Wang X."/>
            <person name="Wang C.C."/>
            <person name="Yang T.C."/>
            <person name="Huo Q.B."/>
            <person name="Li W."/>
            <person name="Chen H.Y."/>
            <person name="Chen S.E."/>
            <person name="Zhou L.G."/>
            <person name="Ni X.B."/>
            <person name="Tian J.H."/>
            <person name="Sheng Y."/>
            <person name="Liu T."/>
            <person name="Pan Y.S."/>
            <person name="Xia L.Y."/>
            <person name="Li J."/>
            <person name="Zhao F."/>
            <person name="Cao W.C."/>
        </authorList>
    </citation>
    <scope>NUCLEOTIDE SEQUENCE [LARGE SCALE GENOMIC DNA]</scope>
    <source>
        <strain evidence="1">Iper-2018</strain>
    </source>
</reference>
<gene>
    <name evidence="1" type="ORF">HPB47_001886</name>
</gene>
<sequence>MPHKLRAEDEEDSSDTESELSSGPSSAEILALIKLSFQGEGSTLSPTLPGESIIKGAAWLSCRSFSA</sequence>
<comment type="caution">
    <text evidence="1">The sequence shown here is derived from an EMBL/GenBank/DDBJ whole genome shotgun (WGS) entry which is preliminary data.</text>
</comment>
<dbReference type="EMBL" id="JABSTQ010010256">
    <property type="protein sequence ID" value="KAG0422274.1"/>
    <property type="molecule type" value="Genomic_DNA"/>
</dbReference>
<proteinExistence type="predicted"/>